<accession>A0ABQ5SM43</accession>
<dbReference type="Gene3D" id="2.170.270.10">
    <property type="entry name" value="SET domain"/>
    <property type="match status" value="1"/>
</dbReference>
<keyword evidence="4" id="KW-1185">Reference proteome</keyword>
<feature type="region of interest" description="Disordered" evidence="1">
    <location>
        <begin position="876"/>
        <end position="920"/>
    </location>
</feature>
<feature type="compositionally biased region" description="Low complexity" evidence="1">
    <location>
        <begin position="565"/>
        <end position="605"/>
    </location>
</feature>
<dbReference type="EMBL" id="BSDZ01000094">
    <property type="protein sequence ID" value="GLI70734.1"/>
    <property type="molecule type" value="Genomic_DNA"/>
</dbReference>
<feature type="compositionally biased region" description="Basic and acidic residues" evidence="1">
    <location>
        <begin position="900"/>
        <end position="914"/>
    </location>
</feature>
<dbReference type="PROSITE" id="PS50280">
    <property type="entry name" value="SET"/>
    <property type="match status" value="1"/>
</dbReference>
<feature type="compositionally biased region" description="Basic and acidic residues" evidence="1">
    <location>
        <begin position="444"/>
        <end position="458"/>
    </location>
</feature>
<dbReference type="InterPro" id="IPR001214">
    <property type="entry name" value="SET_dom"/>
</dbReference>
<feature type="non-terminal residue" evidence="3">
    <location>
        <position position="1347"/>
    </location>
</feature>
<gene>
    <name evidence="3" type="ORF">VaNZ11_015759</name>
</gene>
<feature type="compositionally biased region" description="Basic and acidic residues" evidence="1">
    <location>
        <begin position="45"/>
        <end position="55"/>
    </location>
</feature>
<sequence length="1347" mass="141560">MGPRRGSGGEDGGRSEGLAGAVMEVASPAAAIPGSAIRLNSKTSQRGERRSDAVDNNRMCADQVLRSRAAGRDYSSGLQTDGRRGDGADDGSIREEESSEGNPNPRDQQRSGIPSGVNDLLRADILPPLASFVLSAGASGLSGMQAIRRAFPAESASVMDSTVPRTVTLYCQLGDKQELLEPHRLELRLDLGSSSLRLGPAGGVMRALGLRGADKLRVSIVRSGRAVVAAAEPTAGGWGWTVELGTRDLQLAAIPIPLVVAEALVGERTAWQATQVFPVLLDPRAEKPPGSGPRNGTFRGMAGNADRKPEWRVVGLADWLHQRGAAPGDLLQVFALRMPVEVVVALEWAPCGGLDGNKGQETPQHQQKYWHLRTTDASGGLITIVYFRWRRADDVQEGREECNQLSAGWDDLPASASPAAAVPGPPPGRSSLAAVEAVAPHAPHRGEGPAEVSREPSSRSHLTSITDNDRDGVMTEAMESGGPDVAEAVVRPPGTEASRGISRISKNPSTAMLVEAAAGRQQQLLLQEAEETEEEPLQRRGQAGEQKPSQHGLRRGSKPKPWPPGARQGQAQPQQLEAQQQAPSQPQSWQLHMWPPQRQQQQQGCTLPLQAGAVAAREVTPVMGIPGMPFGAISSLALPLQLPLAMMALMQAAQQRQLQSHVATAAAAAAGAAAAGAPSAAQTAGGALVRGTPCESRSGGGSQADLRVQGIAVMPVTVALGTIAAAVANGLALAPAARVAGANAGGGTAAQAQTRGVHHGFAVVGNGPQVPPSRGASQLPQQEVLLMGKGPQSPMDMLPGSVSTGAATSAAGFPSGSCPGGLEAVMRMAASEHNPGAAGQTATTSGVVKPQVGMAEPGYSNGFTMLPLLTDAVKNDTRPHQQQQQQQQQQHRQQQQQQQEQKEHVDERADEHGLAPHLPSPSALRYLHGCVPTKLGLPPLQPGEVRLYGVTFSACLNVGQLLAKWQAAQQHTELSGWRQITIDLPHDGANAGASDGHGGGDRGGMSAGPSGHVLPQPQPQPQPLWVAAFRGPGALLPRPVCFDLTRKLGLTTNCMTPLPEGPVEPQGLEVRRLPERPTEAGLFASRSFPRNCVICVMGCYVKAQETGLDPFVEKGYEALEGPVKQQLQLRMAAGCGRVSEAMVWRFLAMSFRMAFPGHEGGRAGCPGLPALELQMLSYGGLAACVNDPWVRGPDATQPHTRKEANCVVVPVMVRGVPLPVLVALHDIKPGEELLREYGNEWWRRQSECLGTLEDHGASPGAVLHDPNIIDALPMGDSAAGADRALQRRVDATAAATTSGLSPPSLPSGCAQAGADGQNRDPNSGVDCGRDRQQREADDRGEEKQEEE</sequence>
<feature type="compositionally biased region" description="Low complexity" evidence="1">
    <location>
        <begin position="881"/>
        <end position="899"/>
    </location>
</feature>
<protein>
    <recommendedName>
        <fullName evidence="2">SET domain-containing protein</fullName>
    </recommendedName>
</protein>
<dbReference type="Proteomes" id="UP001165090">
    <property type="component" value="Unassembled WGS sequence"/>
</dbReference>
<feature type="region of interest" description="Disordered" evidence="1">
    <location>
        <begin position="437"/>
        <end position="506"/>
    </location>
</feature>
<feature type="region of interest" description="Disordered" evidence="1">
    <location>
        <begin position="1"/>
        <end position="116"/>
    </location>
</feature>
<dbReference type="PANTHER" id="PTHR24330">
    <property type="entry name" value="HOMEOBOX PROTEIN BARH-LIKE"/>
    <property type="match status" value="1"/>
</dbReference>
<reference evidence="3 4" key="1">
    <citation type="journal article" date="2023" name="IScience">
        <title>Expanded male sex-determining region conserved during the evolution of homothallism in the green alga Volvox.</title>
        <authorList>
            <person name="Yamamoto K."/>
            <person name="Matsuzaki R."/>
            <person name="Mahakham W."/>
            <person name="Heman W."/>
            <person name="Sekimoto H."/>
            <person name="Kawachi M."/>
            <person name="Minakuchi Y."/>
            <person name="Toyoda A."/>
            <person name="Nozaki H."/>
        </authorList>
    </citation>
    <scope>NUCLEOTIDE SEQUENCE [LARGE SCALE GENOMIC DNA]</scope>
    <source>
        <strain evidence="3 4">NIES-4468</strain>
    </source>
</reference>
<feature type="region of interest" description="Disordered" evidence="1">
    <location>
        <begin position="282"/>
        <end position="303"/>
    </location>
</feature>
<feature type="compositionally biased region" description="Low complexity" evidence="1">
    <location>
        <begin position="26"/>
        <end position="37"/>
    </location>
</feature>
<evidence type="ECO:0000313" key="3">
    <source>
        <dbReference type="EMBL" id="GLI70734.1"/>
    </source>
</evidence>
<organism evidence="3 4">
    <name type="scientific">Volvox africanus</name>
    <dbReference type="NCBI Taxonomy" id="51714"/>
    <lineage>
        <taxon>Eukaryota</taxon>
        <taxon>Viridiplantae</taxon>
        <taxon>Chlorophyta</taxon>
        <taxon>core chlorophytes</taxon>
        <taxon>Chlorophyceae</taxon>
        <taxon>CS clade</taxon>
        <taxon>Chlamydomonadales</taxon>
        <taxon>Volvocaceae</taxon>
        <taxon>Volvox</taxon>
    </lineage>
</organism>
<feature type="region of interest" description="Disordered" evidence="1">
    <location>
        <begin position="990"/>
        <end position="1020"/>
    </location>
</feature>
<evidence type="ECO:0000313" key="4">
    <source>
        <dbReference type="Proteomes" id="UP001165090"/>
    </source>
</evidence>
<name>A0ABQ5SM43_9CHLO</name>
<evidence type="ECO:0000256" key="1">
    <source>
        <dbReference type="SAM" id="MobiDB-lite"/>
    </source>
</evidence>
<feature type="region of interest" description="Disordered" evidence="1">
    <location>
        <begin position="530"/>
        <end position="605"/>
    </location>
</feature>
<feature type="domain" description="SET" evidence="2">
    <location>
        <begin position="1066"/>
        <end position="1238"/>
    </location>
</feature>
<proteinExistence type="predicted"/>
<feature type="compositionally biased region" description="Basic and acidic residues" evidence="1">
    <location>
        <begin position="1327"/>
        <end position="1347"/>
    </location>
</feature>
<dbReference type="PANTHER" id="PTHR24330:SF19">
    <property type="entry name" value="MEDIATOR OF RNA POLYMERASE II TRANSCRIPTION SUBUNIT 29"/>
    <property type="match status" value="1"/>
</dbReference>
<feature type="compositionally biased region" description="Gly residues" evidence="1">
    <location>
        <begin position="995"/>
        <end position="1006"/>
    </location>
</feature>
<feature type="compositionally biased region" description="Low complexity" evidence="1">
    <location>
        <begin position="1298"/>
        <end position="1308"/>
    </location>
</feature>
<feature type="compositionally biased region" description="Basic and acidic residues" evidence="1">
    <location>
        <begin position="81"/>
        <end position="96"/>
    </location>
</feature>
<comment type="caution">
    <text evidence="3">The sequence shown here is derived from an EMBL/GenBank/DDBJ whole genome shotgun (WGS) entry which is preliminary data.</text>
</comment>
<dbReference type="InterPro" id="IPR046341">
    <property type="entry name" value="SET_dom_sf"/>
</dbReference>
<evidence type="ECO:0000259" key="2">
    <source>
        <dbReference type="PROSITE" id="PS50280"/>
    </source>
</evidence>
<feature type="region of interest" description="Disordered" evidence="1">
    <location>
        <begin position="1293"/>
        <end position="1347"/>
    </location>
</feature>
<dbReference type="SUPFAM" id="SSF82199">
    <property type="entry name" value="SET domain"/>
    <property type="match status" value="1"/>
</dbReference>
<feature type="compositionally biased region" description="Polar residues" evidence="1">
    <location>
        <begin position="100"/>
        <end position="112"/>
    </location>
</feature>
<dbReference type="InterPro" id="IPR052145">
    <property type="entry name" value="Mediator/Homeobox_domain"/>
</dbReference>